<protein>
    <submittedName>
        <fullName evidence="1">Uncharacterized protein</fullName>
    </submittedName>
</protein>
<organism evidence="1 2">
    <name type="scientific">Zizania palustris</name>
    <name type="common">Northern wild rice</name>
    <dbReference type="NCBI Taxonomy" id="103762"/>
    <lineage>
        <taxon>Eukaryota</taxon>
        <taxon>Viridiplantae</taxon>
        <taxon>Streptophyta</taxon>
        <taxon>Embryophyta</taxon>
        <taxon>Tracheophyta</taxon>
        <taxon>Spermatophyta</taxon>
        <taxon>Magnoliopsida</taxon>
        <taxon>Liliopsida</taxon>
        <taxon>Poales</taxon>
        <taxon>Poaceae</taxon>
        <taxon>BOP clade</taxon>
        <taxon>Oryzoideae</taxon>
        <taxon>Oryzeae</taxon>
        <taxon>Zizaniinae</taxon>
        <taxon>Zizania</taxon>
    </lineage>
</organism>
<reference evidence="1" key="1">
    <citation type="journal article" date="2021" name="bioRxiv">
        <title>Whole Genome Assembly and Annotation of Northern Wild Rice, Zizania palustris L., Supports a Whole Genome Duplication in the Zizania Genus.</title>
        <authorList>
            <person name="Haas M."/>
            <person name="Kono T."/>
            <person name="Macchietto M."/>
            <person name="Millas R."/>
            <person name="McGilp L."/>
            <person name="Shao M."/>
            <person name="Duquette J."/>
            <person name="Hirsch C.N."/>
            <person name="Kimball J."/>
        </authorList>
    </citation>
    <scope>NUCLEOTIDE SEQUENCE</scope>
    <source>
        <tissue evidence="1">Fresh leaf tissue</tissue>
    </source>
</reference>
<evidence type="ECO:0000313" key="2">
    <source>
        <dbReference type="Proteomes" id="UP000729402"/>
    </source>
</evidence>
<sequence length="80" mass="8506">MVMWIQAVVCGSRHLGHGLDLALSPRQAITTVVCRPCEAIRRLHTTPNTMSMGAILAEADATLTCGKSSPVAFAGDRRDA</sequence>
<comment type="caution">
    <text evidence="1">The sequence shown here is derived from an EMBL/GenBank/DDBJ whole genome shotgun (WGS) entry which is preliminary data.</text>
</comment>
<reference evidence="1" key="2">
    <citation type="submission" date="2021-02" db="EMBL/GenBank/DDBJ databases">
        <authorList>
            <person name="Kimball J.A."/>
            <person name="Haas M.W."/>
            <person name="Macchietto M."/>
            <person name="Kono T."/>
            <person name="Duquette J."/>
            <person name="Shao M."/>
        </authorList>
    </citation>
    <scope>NUCLEOTIDE SEQUENCE</scope>
    <source>
        <tissue evidence="1">Fresh leaf tissue</tissue>
    </source>
</reference>
<dbReference type="AlphaFoldDB" id="A0A8J5W665"/>
<gene>
    <name evidence="1" type="ORF">GUJ93_ZPchr0007g4531</name>
</gene>
<dbReference type="Proteomes" id="UP000729402">
    <property type="component" value="Unassembled WGS sequence"/>
</dbReference>
<dbReference type="EMBL" id="JAAALK010000282">
    <property type="protein sequence ID" value="KAG8079684.1"/>
    <property type="molecule type" value="Genomic_DNA"/>
</dbReference>
<evidence type="ECO:0000313" key="1">
    <source>
        <dbReference type="EMBL" id="KAG8079684.1"/>
    </source>
</evidence>
<proteinExistence type="predicted"/>
<keyword evidence="2" id="KW-1185">Reference proteome</keyword>
<accession>A0A8J5W665</accession>
<name>A0A8J5W665_ZIZPA</name>